<proteinExistence type="predicted"/>
<dbReference type="AlphaFoldDB" id="A0A2P6MRI8"/>
<protein>
    <submittedName>
        <fullName evidence="1">Uncharacterized protein</fullName>
    </submittedName>
</protein>
<reference evidence="1 2" key="1">
    <citation type="journal article" date="2018" name="Genome Biol. Evol.">
        <title>Multiple Roots of Fruiting Body Formation in Amoebozoa.</title>
        <authorList>
            <person name="Hillmann F."/>
            <person name="Forbes G."/>
            <person name="Novohradska S."/>
            <person name="Ferling I."/>
            <person name="Riege K."/>
            <person name="Groth M."/>
            <person name="Westermann M."/>
            <person name="Marz M."/>
            <person name="Spaller T."/>
            <person name="Winckler T."/>
            <person name="Schaap P."/>
            <person name="Glockner G."/>
        </authorList>
    </citation>
    <scope>NUCLEOTIDE SEQUENCE [LARGE SCALE GENOMIC DNA]</scope>
    <source>
        <strain evidence="1 2">Jena</strain>
    </source>
</reference>
<comment type="caution">
    <text evidence="1">The sequence shown here is derived from an EMBL/GenBank/DDBJ whole genome shotgun (WGS) entry which is preliminary data.</text>
</comment>
<accession>A0A2P6MRI8</accession>
<gene>
    <name evidence="1" type="ORF">PROFUN_11817</name>
</gene>
<dbReference type="EMBL" id="MDYQ01000477">
    <property type="protein sequence ID" value="PRP74315.1"/>
    <property type="molecule type" value="Genomic_DNA"/>
</dbReference>
<sequence>FQVPPKLVTVQSRGILSVTALPHVQLTTTLFLLRGPQFSQTSTYSNY</sequence>
<organism evidence="1 2">
    <name type="scientific">Planoprotostelium fungivorum</name>
    <dbReference type="NCBI Taxonomy" id="1890364"/>
    <lineage>
        <taxon>Eukaryota</taxon>
        <taxon>Amoebozoa</taxon>
        <taxon>Evosea</taxon>
        <taxon>Variosea</taxon>
        <taxon>Cavosteliida</taxon>
        <taxon>Cavosteliaceae</taxon>
        <taxon>Planoprotostelium</taxon>
    </lineage>
</organism>
<feature type="non-terminal residue" evidence="1">
    <location>
        <position position="1"/>
    </location>
</feature>
<dbReference type="InParanoid" id="A0A2P6MRI8"/>
<keyword evidence="2" id="KW-1185">Reference proteome</keyword>
<evidence type="ECO:0000313" key="1">
    <source>
        <dbReference type="EMBL" id="PRP74315.1"/>
    </source>
</evidence>
<name>A0A2P6MRI8_9EUKA</name>
<evidence type="ECO:0000313" key="2">
    <source>
        <dbReference type="Proteomes" id="UP000241769"/>
    </source>
</evidence>
<dbReference type="Proteomes" id="UP000241769">
    <property type="component" value="Unassembled WGS sequence"/>
</dbReference>